<evidence type="ECO:0000256" key="11">
    <source>
        <dbReference type="SAM" id="Phobius"/>
    </source>
</evidence>
<evidence type="ECO:0000256" key="6">
    <source>
        <dbReference type="ARBA" id="ARBA00022989"/>
    </source>
</evidence>
<sequence>MVEWNDFSIYLFCAVQYDILILNGSLQQLCPICSVSGNNINHKKRNSTMFEKRKIDWVATLFIFAVHGLAVWGVFHWVNHFSWKTTILTATWFVSCGFSITAGYHRLFTHRSYTAAYPLRVFFMLFGAGSSQGSAIQWVSNHFQHHASDTRKDIEDPHDIRKGFWWAHCIWLLHKLPNIRPSYVRTLHGDPLVVLQHRFYLPLMLVFTFFLPAMIALCWKDFLGGLLLAGCLRTVVQWHITWSVNSIAHTFGDNLFRRPDQSRNNWVLSSLLFALGELFHSFHHQFPSDYRNGWKCFHVDPTKWLIWTFSLIGLTKNLVRTSEEATQAAIQAAQSQDPP</sequence>
<dbReference type="PRINTS" id="PR00075">
    <property type="entry name" value="FACDDSATRASE"/>
</dbReference>
<dbReference type="AlphaFoldDB" id="A0A2M6W269"/>
<dbReference type="GO" id="GO:0016020">
    <property type="term" value="C:membrane"/>
    <property type="evidence" value="ECO:0007669"/>
    <property type="project" value="UniProtKB-SubCell"/>
</dbReference>
<dbReference type="InterPro" id="IPR015876">
    <property type="entry name" value="Acyl-CoA_DS"/>
</dbReference>
<dbReference type="GO" id="GO:0016717">
    <property type="term" value="F:oxidoreductase activity, acting on paired donors, with oxidation of a pair of donors resulting in the reduction of molecular oxygen to two molecules of water"/>
    <property type="evidence" value="ECO:0007669"/>
    <property type="project" value="InterPro"/>
</dbReference>
<dbReference type="CDD" id="cd03505">
    <property type="entry name" value="Delta9-FADS-like"/>
    <property type="match status" value="1"/>
</dbReference>
<keyword evidence="8" id="KW-0443">Lipid metabolism</keyword>
<protein>
    <submittedName>
        <fullName evidence="12">Fatty acid desaturase</fullName>
    </submittedName>
</protein>
<evidence type="ECO:0000256" key="5">
    <source>
        <dbReference type="ARBA" id="ARBA00022832"/>
    </source>
</evidence>
<comment type="similarity">
    <text evidence="2">Belongs to the fatty acid desaturase type 2 family.</text>
</comment>
<evidence type="ECO:0000313" key="12">
    <source>
        <dbReference type="EMBL" id="PIT86825.1"/>
    </source>
</evidence>
<dbReference type="Proteomes" id="UP000229362">
    <property type="component" value="Unassembled WGS sequence"/>
</dbReference>
<evidence type="ECO:0000256" key="3">
    <source>
        <dbReference type="ARBA" id="ARBA00022516"/>
    </source>
</evidence>
<feature type="transmembrane region" description="Helical" evidence="11">
    <location>
        <begin position="87"/>
        <end position="107"/>
    </location>
</feature>
<keyword evidence="9 11" id="KW-0472">Membrane</keyword>
<evidence type="ECO:0000256" key="8">
    <source>
        <dbReference type="ARBA" id="ARBA00023098"/>
    </source>
</evidence>
<reference evidence="13" key="1">
    <citation type="submission" date="2017-09" db="EMBL/GenBank/DDBJ databases">
        <title>Depth-based differentiation of microbial function through sediment-hosted aquifers and enrichment of novel symbionts in the deep terrestrial subsurface.</title>
        <authorList>
            <person name="Probst A.J."/>
            <person name="Ladd B."/>
            <person name="Jarett J.K."/>
            <person name="Geller-Mcgrath D.E."/>
            <person name="Sieber C.M.K."/>
            <person name="Emerson J.B."/>
            <person name="Anantharaman K."/>
            <person name="Thomas B.C."/>
            <person name="Malmstrom R."/>
            <person name="Stieglmeier M."/>
            <person name="Klingl A."/>
            <person name="Woyke T."/>
            <person name="Ryan C.M."/>
            <person name="Banfield J.F."/>
        </authorList>
    </citation>
    <scope>NUCLEOTIDE SEQUENCE [LARGE SCALE GENOMIC DNA]</scope>
</reference>
<organism evidence="12 13">
    <name type="scientific">Candidatus Magasanikbacteria bacterium CG10_big_fil_rev_8_21_14_0_10_43_6</name>
    <dbReference type="NCBI Taxonomy" id="1974650"/>
    <lineage>
        <taxon>Bacteria</taxon>
        <taxon>Candidatus Magasanikiibacteriota</taxon>
    </lineage>
</organism>
<comment type="caution">
    <text evidence="12">The sequence shown here is derived from an EMBL/GenBank/DDBJ whole genome shotgun (WGS) entry which is preliminary data.</text>
</comment>
<keyword evidence="10" id="KW-0275">Fatty acid biosynthesis</keyword>
<dbReference type="GO" id="GO:0006633">
    <property type="term" value="P:fatty acid biosynthetic process"/>
    <property type="evidence" value="ECO:0007669"/>
    <property type="project" value="UniProtKB-KW"/>
</dbReference>
<name>A0A2M6W269_9BACT</name>
<evidence type="ECO:0000256" key="2">
    <source>
        <dbReference type="ARBA" id="ARBA00008749"/>
    </source>
</evidence>
<dbReference type="PANTHER" id="PTHR11351:SF31">
    <property type="entry name" value="DESATURASE 1, ISOFORM A-RELATED"/>
    <property type="match status" value="1"/>
</dbReference>
<keyword evidence="6 11" id="KW-1133">Transmembrane helix</keyword>
<evidence type="ECO:0000256" key="4">
    <source>
        <dbReference type="ARBA" id="ARBA00022692"/>
    </source>
</evidence>
<dbReference type="EMBL" id="PFBZ01000042">
    <property type="protein sequence ID" value="PIT86825.1"/>
    <property type="molecule type" value="Genomic_DNA"/>
</dbReference>
<evidence type="ECO:0000313" key="13">
    <source>
        <dbReference type="Proteomes" id="UP000229362"/>
    </source>
</evidence>
<dbReference type="PANTHER" id="PTHR11351">
    <property type="entry name" value="ACYL-COA DESATURASE"/>
    <property type="match status" value="1"/>
</dbReference>
<gene>
    <name evidence="12" type="ORF">COU33_01025</name>
</gene>
<feature type="transmembrane region" description="Helical" evidence="11">
    <location>
        <begin position="199"/>
        <end position="219"/>
    </location>
</feature>
<evidence type="ECO:0000256" key="7">
    <source>
        <dbReference type="ARBA" id="ARBA00023002"/>
    </source>
</evidence>
<keyword evidence="7" id="KW-0560">Oxidoreductase</keyword>
<accession>A0A2M6W269</accession>
<keyword evidence="5" id="KW-0276">Fatty acid metabolism</keyword>
<keyword evidence="3" id="KW-0444">Lipid biosynthesis</keyword>
<feature type="transmembrane region" description="Helical" evidence="11">
    <location>
        <begin position="119"/>
        <end position="139"/>
    </location>
</feature>
<comment type="subcellular location">
    <subcellularLocation>
        <location evidence="1">Membrane</location>
        <topology evidence="1">Multi-pass membrane protein</topology>
    </subcellularLocation>
</comment>
<proteinExistence type="inferred from homology"/>
<keyword evidence="4 11" id="KW-0812">Transmembrane</keyword>
<feature type="transmembrane region" description="Helical" evidence="11">
    <location>
        <begin position="55"/>
        <end position="75"/>
    </location>
</feature>
<evidence type="ECO:0000256" key="10">
    <source>
        <dbReference type="ARBA" id="ARBA00023160"/>
    </source>
</evidence>
<evidence type="ECO:0000256" key="9">
    <source>
        <dbReference type="ARBA" id="ARBA00023136"/>
    </source>
</evidence>
<evidence type="ECO:0000256" key="1">
    <source>
        <dbReference type="ARBA" id="ARBA00004141"/>
    </source>
</evidence>